<feature type="region of interest" description="Disordered" evidence="1">
    <location>
        <begin position="741"/>
        <end position="781"/>
    </location>
</feature>
<reference evidence="2" key="1">
    <citation type="journal article" date="2020" name="Stud. Mycol.">
        <title>101 Dothideomycetes genomes: a test case for predicting lifestyles and emergence of pathogens.</title>
        <authorList>
            <person name="Haridas S."/>
            <person name="Albert R."/>
            <person name="Binder M."/>
            <person name="Bloem J."/>
            <person name="Labutti K."/>
            <person name="Salamov A."/>
            <person name="Andreopoulos B."/>
            <person name="Baker S."/>
            <person name="Barry K."/>
            <person name="Bills G."/>
            <person name="Bluhm B."/>
            <person name="Cannon C."/>
            <person name="Castanera R."/>
            <person name="Culley D."/>
            <person name="Daum C."/>
            <person name="Ezra D."/>
            <person name="Gonzalez J."/>
            <person name="Henrissat B."/>
            <person name="Kuo A."/>
            <person name="Liang C."/>
            <person name="Lipzen A."/>
            <person name="Lutzoni F."/>
            <person name="Magnuson J."/>
            <person name="Mondo S."/>
            <person name="Nolan M."/>
            <person name="Ohm R."/>
            <person name="Pangilinan J."/>
            <person name="Park H.-J."/>
            <person name="Ramirez L."/>
            <person name="Alfaro M."/>
            <person name="Sun H."/>
            <person name="Tritt A."/>
            <person name="Yoshinaga Y."/>
            <person name="Zwiers L.-H."/>
            <person name="Turgeon B."/>
            <person name="Goodwin S."/>
            <person name="Spatafora J."/>
            <person name="Crous P."/>
            <person name="Grigoriev I."/>
        </authorList>
    </citation>
    <scope>NUCLEOTIDE SEQUENCE</scope>
    <source>
        <strain evidence="2">CBS 175.79</strain>
    </source>
</reference>
<evidence type="ECO:0000256" key="1">
    <source>
        <dbReference type="SAM" id="MobiDB-lite"/>
    </source>
</evidence>
<feature type="compositionally biased region" description="Pro residues" evidence="1">
    <location>
        <begin position="442"/>
        <end position="454"/>
    </location>
</feature>
<sequence>MGGQTGNYYSVEEYNSWKRKLGANYRSPPKANFLAAATYIRNLLDGKKMNWAAIGGLAMLCLGSRREMPDIHIVYEDRDYNKIKMKLEADPRVRLPRDMNPLFPSKILISTGPKFRDAGCTHDMEVELDLVPPGSQGTPPNDVLRKNQNLLRLSMDGKMQNFKGLNILYLVKTTLEFCKRQDLMWDPKHDLYFLCCHFGKELEAIRHRLDVKAFEKYFFSTLFYSRLAPADQRRCSVPILGKELLRSPPPMMAITPPPETTNQAPTLPNVIPPQPTRPILHPSKSTPQLSAGKPSVNSLLTPPMPGRAKLVKPPPKEPNLLPKATTSNPNTTAAGTEPREIRSRYRQTAPPITPGHSRSASSNMQAVPTGSNTQTRPRSMESLAPSRLPNGPVSNTVARGVEGVMNGQQALKGAPLHKTSSANNGVPAGKNPVPIFAHSVPIPDPRIHPVPPIPAQFSSPNHPTAASTHTHRNSPGAHRPTASSTEKPKEAKASGLRVVGPDGLYAAQPKPPRPTPPPAQAQIQAPPPKHAETSISPPIIHSQSGFAFELPGSTPSSSRSYDISPLQSPDATPVKLPEGLMVHQGAPAPPRKASIPHVQPQATLPRPAEDAVHQHDIVAELPADHPGASECLPTRPHHPRTQSEPIVDFPSSLMAGRSQNVSQNYISHAMPSQQPESEQIQTNANRYAGYTVNNYYHPAVTSQYKAYTGVITPPMPPTAAPISQDNPYHDQIDYSMLPRPLQSSHKQVQEFGPSHSEHKRYDSAFTPPPSSGGKETYQRGDEPRFVNLQPLTGYEDFAHGPYTPVDLQQNPFENQGQWQNHKQQYTLAMSAPGGQQQHNASPQNHNYQAFAAPPPEQQHYPRNDRY</sequence>
<feature type="compositionally biased region" description="Polar residues" evidence="1">
    <location>
        <begin position="553"/>
        <end position="570"/>
    </location>
</feature>
<evidence type="ECO:0000313" key="2">
    <source>
        <dbReference type="EMBL" id="KAF2010075.1"/>
    </source>
</evidence>
<dbReference type="EMBL" id="ML978077">
    <property type="protein sequence ID" value="KAF2010075.1"/>
    <property type="molecule type" value="Genomic_DNA"/>
</dbReference>
<proteinExistence type="predicted"/>
<feature type="compositionally biased region" description="Pro residues" evidence="1">
    <location>
        <begin position="509"/>
        <end position="519"/>
    </location>
</feature>
<feature type="region of interest" description="Disordered" evidence="1">
    <location>
        <begin position="437"/>
        <end position="574"/>
    </location>
</feature>
<feature type="region of interest" description="Disordered" evidence="1">
    <location>
        <begin position="829"/>
        <end position="866"/>
    </location>
</feature>
<feature type="compositionally biased region" description="Polar residues" evidence="1">
    <location>
        <begin position="324"/>
        <end position="334"/>
    </location>
</feature>
<dbReference type="OrthoDB" id="10066232at2759"/>
<feature type="compositionally biased region" description="Pro residues" evidence="1">
    <location>
        <begin position="248"/>
        <end position="259"/>
    </location>
</feature>
<accession>A0A6A5XAI6</accession>
<keyword evidence="3" id="KW-1185">Reference proteome</keyword>
<name>A0A6A5XAI6_9PLEO</name>
<feature type="compositionally biased region" description="Polar residues" evidence="1">
    <location>
        <begin position="456"/>
        <end position="468"/>
    </location>
</feature>
<feature type="region of interest" description="Disordered" evidence="1">
    <location>
        <begin position="248"/>
        <end position="392"/>
    </location>
</feature>
<protein>
    <submittedName>
        <fullName evidence="2">Uncharacterized protein</fullName>
    </submittedName>
</protein>
<dbReference type="AlphaFoldDB" id="A0A6A5XAI6"/>
<dbReference type="Proteomes" id="UP000799778">
    <property type="component" value="Unassembled WGS sequence"/>
</dbReference>
<feature type="compositionally biased region" description="Polar residues" evidence="1">
    <location>
        <begin position="533"/>
        <end position="545"/>
    </location>
</feature>
<dbReference type="RefSeq" id="XP_033378414.1">
    <property type="nucleotide sequence ID" value="XM_033532449.1"/>
</dbReference>
<dbReference type="GeneID" id="54289846"/>
<feature type="compositionally biased region" description="Polar residues" evidence="1">
    <location>
        <begin position="283"/>
        <end position="300"/>
    </location>
</feature>
<evidence type="ECO:0000313" key="3">
    <source>
        <dbReference type="Proteomes" id="UP000799778"/>
    </source>
</evidence>
<feature type="compositionally biased region" description="Polar residues" evidence="1">
    <location>
        <begin position="829"/>
        <end position="847"/>
    </location>
</feature>
<gene>
    <name evidence="2" type="ORF">BU24DRAFT_467562</name>
</gene>
<feature type="compositionally biased region" description="Polar residues" evidence="1">
    <location>
        <begin position="356"/>
        <end position="377"/>
    </location>
</feature>
<organism evidence="2 3">
    <name type="scientific">Aaosphaeria arxii CBS 175.79</name>
    <dbReference type="NCBI Taxonomy" id="1450172"/>
    <lineage>
        <taxon>Eukaryota</taxon>
        <taxon>Fungi</taxon>
        <taxon>Dikarya</taxon>
        <taxon>Ascomycota</taxon>
        <taxon>Pezizomycotina</taxon>
        <taxon>Dothideomycetes</taxon>
        <taxon>Pleosporomycetidae</taxon>
        <taxon>Pleosporales</taxon>
        <taxon>Pleosporales incertae sedis</taxon>
        <taxon>Aaosphaeria</taxon>
    </lineage>
</organism>